<reference evidence="2" key="1">
    <citation type="journal article" date="2014" name="PLoS ONE">
        <title>Transcriptome-Based Identification of ABC Transporters in the Western Tarnished Plant Bug Lygus hesperus.</title>
        <authorList>
            <person name="Hull J.J."/>
            <person name="Chaney K."/>
            <person name="Geib S.M."/>
            <person name="Fabrick J.A."/>
            <person name="Brent C.S."/>
            <person name="Walsh D."/>
            <person name="Lavine L.C."/>
        </authorList>
    </citation>
    <scope>NUCLEOTIDE SEQUENCE</scope>
</reference>
<proteinExistence type="predicted"/>
<sequence>MGLNESKMTHQLTSRLTVAVERLPTTLEALTSKKRARPPPPTTSSSASNSEDEAEPEQDPLPLCASSPLPDIPPTPRTPNLGTTTPQAESLLEPEITLMEEDRPVASDPLCPVCVRPTKTLISFRCNSCRVFWERLVTRHKEGAQLKTACDSHHDRVGHTCVFCRRSRYEFEFRTRYPNKPLPIPSVLRHLTAEDGGSQGGGGCKPPGNSTSSGGEDSGVLTLERSQSGPALGRSPAEAPRTSPIPDGEGS</sequence>
<reference evidence="2" key="2">
    <citation type="submission" date="2014-07" db="EMBL/GenBank/DDBJ databases">
        <authorList>
            <person name="Hull J."/>
        </authorList>
    </citation>
    <scope>NUCLEOTIDE SEQUENCE</scope>
</reference>
<organism evidence="2">
    <name type="scientific">Lygus hesperus</name>
    <name type="common">Western plant bug</name>
    <dbReference type="NCBI Taxonomy" id="30085"/>
    <lineage>
        <taxon>Eukaryota</taxon>
        <taxon>Metazoa</taxon>
        <taxon>Ecdysozoa</taxon>
        <taxon>Arthropoda</taxon>
        <taxon>Hexapoda</taxon>
        <taxon>Insecta</taxon>
        <taxon>Pterygota</taxon>
        <taxon>Neoptera</taxon>
        <taxon>Paraneoptera</taxon>
        <taxon>Hemiptera</taxon>
        <taxon>Heteroptera</taxon>
        <taxon>Panheteroptera</taxon>
        <taxon>Cimicomorpha</taxon>
        <taxon>Miridae</taxon>
        <taxon>Mirini</taxon>
        <taxon>Lygus</taxon>
    </lineage>
</organism>
<gene>
    <name evidence="2" type="ORF">CM83_95668</name>
</gene>
<evidence type="ECO:0000313" key="2">
    <source>
        <dbReference type="EMBL" id="JAG04888.1"/>
    </source>
</evidence>
<dbReference type="AlphaFoldDB" id="A0A0A9WED7"/>
<protein>
    <submittedName>
        <fullName evidence="2">Uncharacterized protein</fullName>
    </submittedName>
</protein>
<evidence type="ECO:0000256" key="1">
    <source>
        <dbReference type="SAM" id="MobiDB-lite"/>
    </source>
</evidence>
<accession>A0A0A9WED7</accession>
<feature type="region of interest" description="Disordered" evidence="1">
    <location>
        <begin position="1"/>
        <end position="89"/>
    </location>
</feature>
<name>A0A0A9WED7_LYGHE</name>
<feature type="region of interest" description="Disordered" evidence="1">
    <location>
        <begin position="192"/>
        <end position="251"/>
    </location>
</feature>
<dbReference type="EMBL" id="GBHO01038716">
    <property type="protein sequence ID" value="JAG04888.1"/>
    <property type="molecule type" value="Transcribed_RNA"/>
</dbReference>